<dbReference type="Pfam" id="PF04082">
    <property type="entry name" value="Fungal_trans"/>
    <property type="match status" value="1"/>
</dbReference>
<dbReference type="GO" id="GO:0006351">
    <property type="term" value="P:DNA-templated transcription"/>
    <property type="evidence" value="ECO:0007669"/>
    <property type="project" value="InterPro"/>
</dbReference>
<dbReference type="PANTHER" id="PTHR31313">
    <property type="entry name" value="TY1 ENHANCER ACTIVATOR"/>
    <property type="match status" value="1"/>
</dbReference>
<keyword evidence="10" id="KW-1185">Reference proteome</keyword>
<dbReference type="CDD" id="cd12148">
    <property type="entry name" value="fungal_TF_MHR"/>
    <property type="match status" value="1"/>
</dbReference>
<dbReference type="GO" id="GO:0000981">
    <property type="term" value="F:DNA-binding transcription factor activity, RNA polymerase II-specific"/>
    <property type="evidence" value="ECO:0007669"/>
    <property type="project" value="InterPro"/>
</dbReference>
<dbReference type="OrthoDB" id="1924787at2759"/>
<proteinExistence type="predicted"/>
<evidence type="ECO:0000256" key="6">
    <source>
        <dbReference type="ARBA" id="ARBA00023242"/>
    </source>
</evidence>
<dbReference type="InterPro" id="IPR036864">
    <property type="entry name" value="Zn2-C6_fun-type_DNA-bd_sf"/>
</dbReference>
<dbReference type="InterPro" id="IPR007219">
    <property type="entry name" value="XnlR_reg_dom"/>
</dbReference>
<gene>
    <name evidence="9" type="ORF">INT46_011489</name>
</gene>
<dbReference type="GO" id="GO:0003677">
    <property type="term" value="F:DNA binding"/>
    <property type="evidence" value="ECO:0007669"/>
    <property type="project" value="UniProtKB-KW"/>
</dbReference>
<dbReference type="Proteomes" id="UP000650833">
    <property type="component" value="Unassembled WGS sequence"/>
</dbReference>
<evidence type="ECO:0000256" key="3">
    <source>
        <dbReference type="ARBA" id="ARBA00023015"/>
    </source>
</evidence>
<feature type="region of interest" description="Disordered" evidence="7">
    <location>
        <begin position="595"/>
        <end position="635"/>
    </location>
</feature>
<name>A0A8H7RLZ3_9FUNG</name>
<dbReference type="AlphaFoldDB" id="A0A8H7RLZ3"/>
<evidence type="ECO:0000313" key="9">
    <source>
        <dbReference type="EMBL" id="KAG2212988.1"/>
    </source>
</evidence>
<keyword evidence="5" id="KW-0804">Transcription</keyword>
<evidence type="ECO:0000256" key="5">
    <source>
        <dbReference type="ARBA" id="ARBA00023163"/>
    </source>
</evidence>
<dbReference type="GO" id="GO:0008270">
    <property type="term" value="F:zinc ion binding"/>
    <property type="evidence" value="ECO:0007669"/>
    <property type="project" value="InterPro"/>
</dbReference>
<keyword evidence="1" id="KW-0479">Metal-binding</keyword>
<evidence type="ECO:0000256" key="7">
    <source>
        <dbReference type="SAM" id="MobiDB-lite"/>
    </source>
</evidence>
<evidence type="ECO:0000259" key="8">
    <source>
        <dbReference type="SMART" id="SM00906"/>
    </source>
</evidence>
<evidence type="ECO:0000256" key="2">
    <source>
        <dbReference type="ARBA" id="ARBA00022833"/>
    </source>
</evidence>
<sequence>MSMSVKKWECIIECRCDIDESQQCTTCKQYGWECTFNDTTKKRGPPKGYIESLETRLRNMEVLLEKMQPEDANNHVDQSQPMTKKVKREISPSVEIPKSVEHSKVVRFLGSSSGYYLVRNILSTEEEDIDELHSTRRRSSSVTDDPGSIRFKKINVIDDDIMCVRDKTLAEHADQLETDKLDLNPNIAPKTLITELITRFFQMDHASLPIIDKEPFLDAYEGRIQPPPATILVYAICTHTCTLLPTDDPIFKDAGLDREDLFETLVEHTTNLVKKEYLTPRLATIQALVLLCAYPACDKSFYKNWLRAGMAVRMAQELGLHRTLEKLPLTEDMFEARKRLWFCVYVTDRWACAVMGRPLAIADADCDIDLPHVNGGSKGTKDYSLFINFVKLSGILGEVLRRIYSPKARSQGYKNTTIYHTVQSIHHMLTDWLEQLPDHQRITPHEAETFYKSRIKTNKIREAGPLMVCYHVVNILLYRNFMVEKLDVLPELFDEASKRCTEAAKNAIDIARLLTPSQVVHFGWNFAGYAVFQACLIHVYNCTNNSPEIAKQSRDYVKICVEECIKPMGVEMTNSPQHALPLIQTLMDLIGVKNEESNNSFDSNNNNNNNNNIPSMQTNPNNTTNFNSMPGANNVKEENTTFLQPIQQQQQQQQQQPSPMSVHAIVSGWNETQDTGKVNQPSQESFVPNNVSAAAWQTLFASAATPFFDNEPDWQDVLSTLFDDNQVKQSSNSFMQ</sequence>
<dbReference type="EMBL" id="JAEPRC010000041">
    <property type="protein sequence ID" value="KAG2212988.1"/>
    <property type="molecule type" value="Genomic_DNA"/>
</dbReference>
<feature type="domain" description="Xylanolytic transcriptional activator regulatory" evidence="8">
    <location>
        <begin position="304"/>
        <end position="377"/>
    </location>
</feature>
<comment type="caution">
    <text evidence="9">The sequence shown here is derived from an EMBL/GenBank/DDBJ whole genome shotgun (WGS) entry which is preliminary data.</text>
</comment>
<keyword evidence="3" id="KW-0805">Transcription regulation</keyword>
<dbReference type="Gene3D" id="4.10.240.10">
    <property type="entry name" value="Zn(2)-C6 fungal-type DNA-binding domain"/>
    <property type="match status" value="1"/>
</dbReference>
<dbReference type="PANTHER" id="PTHR31313:SF81">
    <property type="entry name" value="TY1 ENHANCER ACTIVATOR"/>
    <property type="match status" value="1"/>
</dbReference>
<dbReference type="InterPro" id="IPR051615">
    <property type="entry name" value="Transcr_Regulatory_Elem"/>
</dbReference>
<feature type="compositionally biased region" description="Low complexity" evidence="7">
    <location>
        <begin position="597"/>
        <end position="622"/>
    </location>
</feature>
<dbReference type="SMART" id="SM00906">
    <property type="entry name" value="Fungal_trans"/>
    <property type="match status" value="1"/>
</dbReference>
<protein>
    <recommendedName>
        <fullName evidence="8">Xylanolytic transcriptional activator regulatory domain-containing protein</fullName>
    </recommendedName>
</protein>
<keyword evidence="6" id="KW-0539">Nucleus</keyword>
<organism evidence="9 10">
    <name type="scientific">Mucor plumbeus</name>
    <dbReference type="NCBI Taxonomy" id="97098"/>
    <lineage>
        <taxon>Eukaryota</taxon>
        <taxon>Fungi</taxon>
        <taxon>Fungi incertae sedis</taxon>
        <taxon>Mucoromycota</taxon>
        <taxon>Mucoromycotina</taxon>
        <taxon>Mucoromycetes</taxon>
        <taxon>Mucorales</taxon>
        <taxon>Mucorineae</taxon>
        <taxon>Mucoraceae</taxon>
        <taxon>Mucor</taxon>
    </lineage>
</organism>
<accession>A0A8H7RLZ3</accession>
<keyword evidence="4" id="KW-0238">DNA-binding</keyword>
<reference evidence="9" key="1">
    <citation type="submission" date="2020-12" db="EMBL/GenBank/DDBJ databases">
        <title>Metabolic potential, ecology and presence of endohyphal bacteria is reflected in genomic diversity of Mucoromycotina.</title>
        <authorList>
            <person name="Muszewska A."/>
            <person name="Okrasinska A."/>
            <person name="Steczkiewicz K."/>
            <person name="Drgas O."/>
            <person name="Orlowska M."/>
            <person name="Perlinska-Lenart U."/>
            <person name="Aleksandrzak-Piekarczyk T."/>
            <person name="Szatraj K."/>
            <person name="Zielenkiewicz U."/>
            <person name="Pilsyk S."/>
            <person name="Malc E."/>
            <person name="Mieczkowski P."/>
            <person name="Kruszewska J.S."/>
            <person name="Biernat P."/>
            <person name="Pawlowska J."/>
        </authorList>
    </citation>
    <scope>NUCLEOTIDE SEQUENCE</scope>
    <source>
        <strain evidence="9">CBS 226.32</strain>
    </source>
</reference>
<keyword evidence="2" id="KW-0862">Zinc</keyword>
<evidence type="ECO:0000256" key="4">
    <source>
        <dbReference type="ARBA" id="ARBA00023125"/>
    </source>
</evidence>
<evidence type="ECO:0000256" key="1">
    <source>
        <dbReference type="ARBA" id="ARBA00022723"/>
    </source>
</evidence>
<evidence type="ECO:0000313" key="10">
    <source>
        <dbReference type="Proteomes" id="UP000650833"/>
    </source>
</evidence>